<evidence type="ECO:0000313" key="1">
    <source>
        <dbReference type="EMBL" id="MDR6243147.1"/>
    </source>
</evidence>
<comment type="caution">
    <text evidence="1">The sequence shown here is derived from an EMBL/GenBank/DDBJ whole genome shotgun (WGS) entry which is preliminary data.</text>
</comment>
<name>A0ABU1IXP4_9BACL</name>
<protein>
    <recommendedName>
        <fullName evidence="3">Phage tail protein</fullName>
    </recommendedName>
</protein>
<gene>
    <name evidence="1" type="ORF">JOC58_001032</name>
</gene>
<dbReference type="InterPro" id="IPR058640">
    <property type="entry name" value="Phi812_tail_tube"/>
</dbReference>
<sequence>MATVKDQPAHAGHTIRLKIGGQEVGRAQSINGRRSFGTENQYEIGSIMPQESVPLRAEGSVSLEKYRIRGKSLAELGLSSYGIGILTMNVIDIEVTDKYTGDIVIVYRGCTLQESSETFQANAMSGENATWLYLSADYGKPESA</sequence>
<dbReference type="Pfam" id="PF26461">
    <property type="entry name" value="Phi812_tail_tube"/>
    <property type="match status" value="1"/>
</dbReference>
<dbReference type="EMBL" id="JAVDQH010000003">
    <property type="protein sequence ID" value="MDR6243147.1"/>
    <property type="molecule type" value="Genomic_DNA"/>
</dbReference>
<organism evidence="1 2">
    <name type="scientific">Paenibacillus hunanensis</name>
    <dbReference type="NCBI Taxonomy" id="539262"/>
    <lineage>
        <taxon>Bacteria</taxon>
        <taxon>Bacillati</taxon>
        <taxon>Bacillota</taxon>
        <taxon>Bacilli</taxon>
        <taxon>Bacillales</taxon>
        <taxon>Paenibacillaceae</taxon>
        <taxon>Paenibacillus</taxon>
    </lineage>
</organism>
<reference evidence="1 2" key="1">
    <citation type="submission" date="2023-07" db="EMBL/GenBank/DDBJ databases">
        <title>Genomic Encyclopedia of Type Strains, Phase IV (KMG-IV): sequencing the most valuable type-strain genomes for metagenomic binning, comparative biology and taxonomic classification.</title>
        <authorList>
            <person name="Goeker M."/>
        </authorList>
    </citation>
    <scope>NUCLEOTIDE SEQUENCE [LARGE SCALE GENOMIC DNA]</scope>
    <source>
        <strain evidence="1 2">DSM 22170</strain>
    </source>
</reference>
<dbReference type="Proteomes" id="UP001185028">
    <property type="component" value="Unassembled WGS sequence"/>
</dbReference>
<dbReference type="RefSeq" id="WP_188775364.1">
    <property type="nucleotide sequence ID" value="NZ_BMMB01000004.1"/>
</dbReference>
<accession>A0ABU1IXP4</accession>
<proteinExistence type="predicted"/>
<evidence type="ECO:0000313" key="2">
    <source>
        <dbReference type="Proteomes" id="UP001185028"/>
    </source>
</evidence>
<evidence type="ECO:0008006" key="3">
    <source>
        <dbReference type="Google" id="ProtNLM"/>
    </source>
</evidence>
<keyword evidence="2" id="KW-1185">Reference proteome</keyword>